<dbReference type="EMBL" id="CM009295">
    <property type="protein sequence ID" value="RQO91921.1"/>
    <property type="molecule type" value="Genomic_DNA"/>
</dbReference>
<evidence type="ECO:0000313" key="8">
    <source>
        <dbReference type="EMBL" id="RQO91922.1"/>
    </source>
</evidence>
<dbReference type="Gene3D" id="3.40.50.300">
    <property type="entry name" value="P-loop containing nucleotide triphosphate hydrolases"/>
    <property type="match status" value="1"/>
</dbReference>
<dbReference type="Proteomes" id="UP000006729">
    <property type="component" value="Chromosome 6"/>
</dbReference>
<dbReference type="OMA" id="YRCVHIS"/>
<dbReference type="SMR" id="A0A3N7F7A7"/>
<evidence type="ECO:0000256" key="6">
    <source>
        <dbReference type="ARBA" id="ARBA00031517"/>
    </source>
</evidence>
<evidence type="ECO:0000256" key="1">
    <source>
        <dbReference type="ARBA" id="ARBA00007220"/>
    </source>
</evidence>
<dbReference type="HAMAP" id="MF_00235">
    <property type="entry name" value="Adenylate_kinase_Adk"/>
    <property type="match status" value="1"/>
</dbReference>
<keyword evidence="5 7" id="KW-0418">Kinase</keyword>
<proteinExistence type="inferred from homology"/>
<name>A0A3N7F7A7_POPTR</name>
<dbReference type="GO" id="GO:0005737">
    <property type="term" value="C:cytoplasm"/>
    <property type="evidence" value="ECO:0000318"/>
    <property type="project" value="GO_Central"/>
</dbReference>
<keyword evidence="9" id="KW-1185">Reference proteome</keyword>
<dbReference type="PANTHER" id="PTHR23359">
    <property type="entry name" value="NUCLEOTIDE KINASE"/>
    <property type="match status" value="1"/>
</dbReference>
<dbReference type="EMBL" id="CM009295">
    <property type="protein sequence ID" value="RQO91922.1"/>
    <property type="molecule type" value="Genomic_DNA"/>
</dbReference>
<evidence type="ECO:0000256" key="2">
    <source>
        <dbReference type="ARBA" id="ARBA00012955"/>
    </source>
</evidence>
<evidence type="ECO:0000313" key="9">
    <source>
        <dbReference type="Proteomes" id="UP000006729"/>
    </source>
</evidence>
<evidence type="ECO:0000256" key="5">
    <source>
        <dbReference type="ARBA" id="ARBA00022777"/>
    </source>
</evidence>
<dbReference type="GO" id="GO:0004017">
    <property type="term" value="F:AMP kinase activity"/>
    <property type="evidence" value="ECO:0000318"/>
    <property type="project" value="GO_Central"/>
</dbReference>
<dbReference type="SUPFAM" id="SSF52540">
    <property type="entry name" value="P-loop containing nucleoside triphosphate hydrolases"/>
    <property type="match status" value="1"/>
</dbReference>
<reference evidence="8" key="2">
    <citation type="submission" date="2017-07" db="EMBL/GenBank/DDBJ databases">
        <title>WGS assembly of Populus trichocarpa.</title>
        <authorList>
            <person name="Tuskan G."/>
            <person name="Difazio S."/>
            <person name="Jansson S."/>
            <person name="Bohlmann J."/>
            <person name="Grigoriev I."/>
            <person name="Hellsten U."/>
            <person name="Putnam N."/>
            <person name="Ralph S."/>
            <person name="Rombauts S."/>
            <person name="Salamov A."/>
            <person name="Schein J."/>
            <person name="Sterck L."/>
            <person name="Aerts A."/>
            <person name="Bhalerao R."/>
            <person name="Bhalerao R."/>
            <person name="Blaudez D."/>
            <person name="Boerjan W."/>
            <person name="Brun A."/>
            <person name="Brunner A."/>
            <person name="Busov V."/>
            <person name="Campbell M."/>
            <person name="Carlson J."/>
            <person name="Chalot M."/>
            <person name="Chapman J."/>
            <person name="Chen G."/>
            <person name="Cooper D."/>
            <person name="Coutinho P."/>
            <person name="Couturier J."/>
            <person name="Covert S."/>
            <person name="Cronk Q."/>
            <person name="Cunningham R."/>
            <person name="Davis J."/>
            <person name="Degroeve S."/>
            <person name="Dejardin A."/>
            <person name="Depamphilis C."/>
            <person name="Detter J."/>
            <person name="Dirks B."/>
            <person name="Dubchak I."/>
            <person name="Duplessis S."/>
            <person name="Ehlting J."/>
            <person name="Ellis B."/>
            <person name="Gendler K."/>
            <person name="Goodstein D."/>
            <person name="Gribskov M."/>
            <person name="Grimwood J."/>
            <person name="Groover A."/>
            <person name="Gunter L."/>
            <person name="Hamberger B."/>
            <person name="Heinze B."/>
            <person name="Helariutta Y."/>
            <person name="Henrissat B."/>
            <person name="Holligan D."/>
            <person name="Holt R."/>
            <person name="Huang W."/>
            <person name="Islam-Faridi N."/>
            <person name="Jones S."/>
            <person name="Jones-Rhoades M."/>
            <person name="Jorgensen R."/>
            <person name="Joshi C."/>
            <person name="Kangasjarvi J."/>
            <person name="Karlsson J."/>
            <person name="Kelleher C."/>
            <person name="Kirkpatrick R."/>
            <person name="Kirst M."/>
            <person name="Kohler A."/>
            <person name="Kalluri U."/>
            <person name="Larimer F."/>
            <person name="Leebens-Mack J."/>
            <person name="Leple J."/>
            <person name="Locascio P."/>
            <person name="Lou Y."/>
            <person name="Lucas S."/>
            <person name="Martin F."/>
            <person name="Montanini B."/>
            <person name="Napoli C."/>
            <person name="Nelson D."/>
            <person name="Nelson C."/>
            <person name="Nieminen K."/>
            <person name="Nilsson O."/>
            <person name="Pereda V."/>
            <person name="Peter G."/>
            <person name="Philippe R."/>
            <person name="Pilate G."/>
            <person name="Poliakov A."/>
            <person name="Razumovskaya J."/>
            <person name="Richardson P."/>
            <person name="Rinaldi C."/>
            <person name="Ritland K."/>
            <person name="Rouze P."/>
            <person name="Ryaboy D."/>
            <person name="Schmutz J."/>
            <person name="Schrader J."/>
            <person name="Segerman B."/>
            <person name="Shin H."/>
            <person name="Siddiqui A."/>
            <person name="Sterky F."/>
            <person name="Terry A."/>
            <person name="Tsai C."/>
            <person name="Uberbacher E."/>
            <person name="Unneberg P."/>
            <person name="Vahala J."/>
            <person name="Wall K."/>
            <person name="Wessler S."/>
            <person name="Yang G."/>
            <person name="Yin T."/>
            <person name="Douglas C."/>
            <person name="Marra M."/>
            <person name="Sandberg G."/>
            <person name="Van De Peer Y."/>
            <person name="Rokhsar D."/>
        </authorList>
    </citation>
    <scope>NUCLEOTIDE SEQUENCE</scope>
    <source>
        <strain evidence="8">Nisqually-1</strain>
    </source>
</reference>
<comment type="similarity">
    <text evidence="1 7">Belongs to the adenylate kinase family.</text>
</comment>
<dbReference type="GO" id="GO:0005524">
    <property type="term" value="F:ATP binding"/>
    <property type="evidence" value="ECO:0007669"/>
    <property type="project" value="InterPro"/>
</dbReference>
<dbReference type="InterPro" id="IPR027417">
    <property type="entry name" value="P-loop_NTPase"/>
</dbReference>
<dbReference type="AlphaFoldDB" id="A0A3N7F7A7"/>
<sequence>MISGAPASGKGTQCELIVKKFGSVHISTGDLLRAEVSAGTEIGNKAKEFMNAARLVPDEIVTAMLTSLLSYDDEKETWWLLDGYPHSSAQAESLEKLNVKARLEIYKKNAEYPHAQTLLSRLMETTKKK</sequence>
<accession>A0A3N7F7A7</accession>
<evidence type="ECO:0000256" key="3">
    <source>
        <dbReference type="ARBA" id="ARBA00022679"/>
    </source>
</evidence>
<keyword evidence="4" id="KW-0547">Nucleotide-binding</keyword>
<dbReference type="Gramene" id="Potri.006G189201.2.v4.1">
    <property type="protein sequence ID" value="Potri.006G189201.2.v4.1"/>
    <property type="gene ID" value="Potri.006G189201.v4.1"/>
</dbReference>
<organism evidence="8 9">
    <name type="scientific">Populus trichocarpa</name>
    <name type="common">Western balsam poplar</name>
    <name type="synonym">Populus balsamifera subsp. trichocarpa</name>
    <dbReference type="NCBI Taxonomy" id="3694"/>
    <lineage>
        <taxon>Eukaryota</taxon>
        <taxon>Viridiplantae</taxon>
        <taxon>Streptophyta</taxon>
        <taxon>Embryophyta</taxon>
        <taxon>Tracheophyta</taxon>
        <taxon>Spermatophyta</taxon>
        <taxon>Magnoliopsida</taxon>
        <taxon>eudicotyledons</taxon>
        <taxon>Gunneridae</taxon>
        <taxon>Pentapetalae</taxon>
        <taxon>rosids</taxon>
        <taxon>fabids</taxon>
        <taxon>Malpighiales</taxon>
        <taxon>Salicaceae</taxon>
        <taxon>Saliceae</taxon>
        <taxon>Populus</taxon>
    </lineage>
</organism>
<dbReference type="InParanoid" id="A0A3N7F7A7"/>
<dbReference type="PRINTS" id="PR00094">
    <property type="entry name" value="ADENYLTKNASE"/>
</dbReference>
<gene>
    <name evidence="8" type="ORF">POPTR_006G189201</name>
</gene>
<protein>
    <recommendedName>
        <fullName evidence="2">adenylate kinase</fullName>
        <ecNumber evidence="2">2.7.4.3</ecNumber>
    </recommendedName>
    <alternativeName>
        <fullName evidence="6">ATP:AMP phosphotransferase</fullName>
    </alternativeName>
</protein>
<dbReference type="EC" id="2.7.4.3" evidence="2"/>
<dbReference type="InterPro" id="IPR000850">
    <property type="entry name" value="Adenylat/UMP-CMP_kin"/>
</dbReference>
<dbReference type="Pfam" id="PF00406">
    <property type="entry name" value="ADK"/>
    <property type="match status" value="1"/>
</dbReference>
<evidence type="ECO:0000256" key="7">
    <source>
        <dbReference type="RuleBase" id="RU003330"/>
    </source>
</evidence>
<reference evidence="8 9" key="1">
    <citation type="journal article" date="2006" name="Science">
        <title>The genome of black cottonwood, Populus trichocarpa (Torr. &amp; Gray).</title>
        <authorList>
            <person name="Tuskan G.A."/>
            <person name="Difazio S."/>
            <person name="Jansson S."/>
            <person name="Bohlmann J."/>
            <person name="Grigoriev I."/>
            <person name="Hellsten U."/>
            <person name="Putnam N."/>
            <person name="Ralph S."/>
            <person name="Rombauts S."/>
            <person name="Salamov A."/>
            <person name="Schein J."/>
            <person name="Sterck L."/>
            <person name="Aerts A."/>
            <person name="Bhalerao R.R."/>
            <person name="Bhalerao R.P."/>
            <person name="Blaudez D."/>
            <person name="Boerjan W."/>
            <person name="Brun A."/>
            <person name="Brunner A."/>
            <person name="Busov V."/>
            <person name="Campbell M."/>
            <person name="Carlson J."/>
            <person name="Chalot M."/>
            <person name="Chapman J."/>
            <person name="Chen G.L."/>
            <person name="Cooper D."/>
            <person name="Coutinho P.M."/>
            <person name="Couturier J."/>
            <person name="Covert S."/>
            <person name="Cronk Q."/>
            <person name="Cunningham R."/>
            <person name="Davis J."/>
            <person name="Degroeve S."/>
            <person name="Dejardin A."/>
            <person name="Depamphilis C."/>
            <person name="Detter J."/>
            <person name="Dirks B."/>
            <person name="Dubchak I."/>
            <person name="Duplessis S."/>
            <person name="Ehlting J."/>
            <person name="Ellis B."/>
            <person name="Gendler K."/>
            <person name="Goodstein D."/>
            <person name="Gribskov M."/>
            <person name="Grimwood J."/>
            <person name="Groover A."/>
            <person name="Gunter L."/>
            <person name="Hamberger B."/>
            <person name="Heinze B."/>
            <person name="Helariutta Y."/>
            <person name="Henrissat B."/>
            <person name="Holligan D."/>
            <person name="Holt R."/>
            <person name="Huang W."/>
            <person name="Islam-Faridi N."/>
            <person name="Jones S."/>
            <person name="Jones-Rhoades M."/>
            <person name="Jorgensen R."/>
            <person name="Joshi C."/>
            <person name="Kangasjarvi J."/>
            <person name="Karlsson J."/>
            <person name="Kelleher C."/>
            <person name="Kirkpatrick R."/>
            <person name="Kirst M."/>
            <person name="Kohler A."/>
            <person name="Kalluri U."/>
            <person name="Larimer F."/>
            <person name="Leebens-Mack J."/>
            <person name="Leple J.C."/>
            <person name="Locascio P."/>
            <person name="Lou Y."/>
            <person name="Lucas S."/>
            <person name="Martin F."/>
            <person name="Montanini B."/>
            <person name="Napoli C."/>
            <person name="Nelson D.R."/>
            <person name="Nelson C."/>
            <person name="Nieminen K."/>
            <person name="Nilsson O."/>
            <person name="Pereda V."/>
            <person name="Peter G."/>
            <person name="Philippe R."/>
            <person name="Pilate G."/>
            <person name="Poliakov A."/>
            <person name="Razumovskaya J."/>
            <person name="Richardson P."/>
            <person name="Rinaldi C."/>
            <person name="Ritland K."/>
            <person name="Rouze P."/>
            <person name="Ryaboy D."/>
            <person name="Schmutz J."/>
            <person name="Schrader J."/>
            <person name="Segerman B."/>
            <person name="Shin H."/>
            <person name="Siddiqui A."/>
            <person name="Sterky F."/>
            <person name="Terry A."/>
            <person name="Tsai C.J."/>
            <person name="Uberbacher E."/>
            <person name="Unneberg P."/>
            <person name="Vahala J."/>
            <person name="Wall K."/>
            <person name="Wessler S."/>
            <person name="Yang G."/>
            <person name="Yin T."/>
            <person name="Douglas C."/>
            <person name="Marra M."/>
            <person name="Sandberg G."/>
            <person name="Van de Peer Y."/>
            <person name="Rokhsar D."/>
        </authorList>
    </citation>
    <scope>NUCLEOTIDE SEQUENCE [LARGE SCALE GENOMIC DNA]</scope>
    <source>
        <strain evidence="9">cv. Nisqually</strain>
        <strain evidence="8">Nisqually-1</strain>
    </source>
</reference>
<keyword evidence="3 7" id="KW-0808">Transferase</keyword>
<dbReference type="CDD" id="cd01428">
    <property type="entry name" value="ADK"/>
    <property type="match status" value="1"/>
</dbReference>
<dbReference type="STRING" id="3694.A0A3N7F7A7"/>
<evidence type="ECO:0000256" key="4">
    <source>
        <dbReference type="ARBA" id="ARBA00022741"/>
    </source>
</evidence>
<dbReference type="OrthoDB" id="439792at2759"/>